<dbReference type="RefSeq" id="WP_152028758.1">
    <property type="nucleotide sequence ID" value="NZ_CP058448.1"/>
</dbReference>
<name>A0ABY8RWU7_MYCBV</name>
<dbReference type="EMBL" id="CP058496">
    <property type="protein sequence ID" value="WHO15174.1"/>
    <property type="molecule type" value="Genomic_DNA"/>
</dbReference>
<evidence type="ECO:0008006" key="4">
    <source>
        <dbReference type="Google" id="ProtNLM"/>
    </source>
</evidence>
<keyword evidence="1" id="KW-0812">Transmembrane</keyword>
<keyword evidence="1" id="KW-1133">Transmembrane helix</keyword>
<organism evidence="2 3">
    <name type="scientific">Mycoplasmopsis bovis</name>
    <name type="common">Mycoplasma bovis</name>
    <dbReference type="NCBI Taxonomy" id="28903"/>
    <lineage>
        <taxon>Bacteria</taxon>
        <taxon>Bacillati</taxon>
        <taxon>Mycoplasmatota</taxon>
        <taxon>Mycoplasmoidales</taxon>
        <taxon>Metamycoplasmataceae</taxon>
        <taxon>Mycoplasmopsis</taxon>
    </lineage>
</organism>
<feature type="transmembrane region" description="Helical" evidence="1">
    <location>
        <begin position="233"/>
        <end position="259"/>
    </location>
</feature>
<evidence type="ECO:0000313" key="3">
    <source>
        <dbReference type="Proteomes" id="UP000596039"/>
    </source>
</evidence>
<keyword evidence="3" id="KW-1185">Reference proteome</keyword>
<evidence type="ECO:0000256" key="1">
    <source>
        <dbReference type="SAM" id="Phobius"/>
    </source>
</evidence>
<reference evidence="2 3" key="1">
    <citation type="journal article" date="2020" name="Vet. Res.">
        <title>Phylogenomic analysis of Mycoplasma bovis from Belgian veal, dairy and beef herds.</title>
        <authorList>
            <person name="Bokma J."/>
            <person name="Vereecke N."/>
            <person name="De Bleecker K."/>
            <person name="Callens J."/>
            <person name="Ribbens S."/>
            <person name="Nauwynck H."/>
            <person name="Haesebrouck F."/>
            <person name="Theuns S."/>
            <person name="Boyen F."/>
            <person name="Pardon B."/>
        </authorList>
    </citation>
    <scope>NUCLEOTIDE SEQUENCE [LARGE SCALE GENOMIC DNA]</scope>
    <source>
        <strain evidence="2 3">Mb222</strain>
    </source>
</reference>
<evidence type="ECO:0000313" key="2">
    <source>
        <dbReference type="EMBL" id="WHO15174.1"/>
    </source>
</evidence>
<sequence>MAIGRVSLDVQVTAKNINKELNKISKKFSSTVNSIKDMFSGLKLGSLFMSGVSGAIDEYMAKMKLLANLHEQGFSKEQGQSIIDLSDKFENLGYSAESANEAFTKFVTTGKASSLETIGIYLDKNTKSTLSNANAQQRLNWVLENGNKSLAEQRKAMPEHIRNQIEMRKAIDDTKKALGESFLKAISSIINAFGGLSNALKIALGAFAAYRTAMILGNVAIGISKAIAQGGVFATPIAIGLGLSALAAIGALIGTSIVAGNSLSQSAPTQATNDPKVQVSNVVEVSVNNDRFGEVQNINGSNTGRNN</sequence>
<protein>
    <recommendedName>
        <fullName evidence="4">Tape measure protein</fullName>
    </recommendedName>
</protein>
<dbReference type="Proteomes" id="UP000596039">
    <property type="component" value="Chromosome"/>
</dbReference>
<accession>A0ABY8RWU7</accession>
<proteinExistence type="predicted"/>
<keyword evidence="1" id="KW-0472">Membrane</keyword>
<gene>
    <name evidence="2" type="ORF">HYD69_04210</name>
</gene>
<feature type="transmembrane region" description="Helical" evidence="1">
    <location>
        <begin position="202"/>
        <end position="221"/>
    </location>
</feature>